<dbReference type="Proteomes" id="UP000065807">
    <property type="component" value="Chromosome"/>
</dbReference>
<sequence>MLDALHAAGVTEADLAGSTGYGYGDPGREKLEAAYAALFSTEAAVVRPQLASGTHALAALLFGLLRPGDRLLLAAGLPYETLQRVIWGPAAGCLAEWGVEARVVPPGPRGVVDADAVLREAGPTARLLLVQRSRGYEGGSSHGVGELGRLAERLKAEAPQLLLAVDNCYGEFVEEVEPTQVGFDLAAGSLIKNPGGGLAPSGGYVVGPAAAVEQVAARVTAPGIGLEVGPTLGLLRPYFQGLFLAPHVVAEALQGAVLVAAVMEALGFPVAPRWDEPRHELVQEVTLGDPAAVLAFCRGIQAASPVDAMARPEAAHLPGYRDPVVMAAGTFVQGSSIELSADAPMRPPYAVYVQGGLSLGHVALGLERALFELTLGGMLPAERWRAVSDRLGRPAHVGTTERH</sequence>
<dbReference type="PANTHER" id="PTHR46658">
    <property type="entry name" value="CYS OR MET METABOLISM PYRIDOXAL-PHOSPHATE-DEPENDENT ENZYME"/>
    <property type="match status" value="1"/>
</dbReference>
<evidence type="ECO:0008006" key="3">
    <source>
        <dbReference type="Google" id="ProtNLM"/>
    </source>
</evidence>
<dbReference type="SUPFAM" id="SSF53383">
    <property type="entry name" value="PLP-dependent transferases"/>
    <property type="match status" value="1"/>
</dbReference>
<dbReference type="InterPro" id="IPR015424">
    <property type="entry name" value="PyrdxlP-dep_Trfase"/>
</dbReference>
<gene>
    <name evidence="1" type="ORF">LIP_1746</name>
</gene>
<dbReference type="Pfam" id="PF06838">
    <property type="entry name" value="Met_gamma_lyase"/>
    <property type="match status" value="1"/>
</dbReference>
<dbReference type="KEGG" id="lpil:LIP_1746"/>
<dbReference type="InterPro" id="IPR015421">
    <property type="entry name" value="PyrdxlP-dep_Trfase_major"/>
</dbReference>
<dbReference type="EMBL" id="AP014924">
    <property type="protein sequence ID" value="BAS27592.1"/>
    <property type="molecule type" value="Genomic_DNA"/>
</dbReference>
<accession>A0A0K2SKP0</accession>
<dbReference type="PANTHER" id="PTHR46658:SF1">
    <property type="entry name" value="CYS OR MET METABOLISM PYRIDOXAL-PHOSPHATE-DEPENDENT ENZYME"/>
    <property type="match status" value="1"/>
</dbReference>
<organism evidence="1 2">
    <name type="scientific">Limnochorda pilosa</name>
    <dbReference type="NCBI Taxonomy" id="1555112"/>
    <lineage>
        <taxon>Bacteria</taxon>
        <taxon>Bacillati</taxon>
        <taxon>Bacillota</taxon>
        <taxon>Limnochordia</taxon>
        <taxon>Limnochordales</taxon>
        <taxon>Limnochordaceae</taxon>
        <taxon>Limnochorda</taxon>
    </lineage>
</organism>
<keyword evidence="2" id="KW-1185">Reference proteome</keyword>
<evidence type="ECO:0000313" key="1">
    <source>
        <dbReference type="EMBL" id="BAS27592.1"/>
    </source>
</evidence>
<dbReference type="STRING" id="1555112.LIP_1746"/>
<name>A0A0K2SKP0_LIMPI</name>
<protein>
    <recommendedName>
        <fullName evidence="3">Aluminum resistance protein</fullName>
    </recommendedName>
</protein>
<proteinExistence type="predicted"/>
<dbReference type="Gene3D" id="3.90.1150.60">
    <property type="entry name" value="Methioning gamme-lyase, C-terminal domain"/>
    <property type="match status" value="1"/>
</dbReference>
<dbReference type="PATRIC" id="fig|1555112.3.peg.1780"/>
<dbReference type="AlphaFoldDB" id="A0A0K2SKP0"/>
<evidence type="ECO:0000313" key="2">
    <source>
        <dbReference type="Proteomes" id="UP000065807"/>
    </source>
</evidence>
<dbReference type="InterPro" id="IPR009651">
    <property type="entry name" value="Met_g_lyase_put"/>
</dbReference>
<reference evidence="2" key="1">
    <citation type="submission" date="2015-07" db="EMBL/GenBank/DDBJ databases">
        <title>Complete genome sequence and phylogenetic analysis of Limnochorda pilosa.</title>
        <authorList>
            <person name="Watanabe M."/>
            <person name="Kojima H."/>
            <person name="Fukui M."/>
        </authorList>
    </citation>
    <scope>NUCLEOTIDE SEQUENCE [LARGE SCALE GENOMIC DNA]</scope>
    <source>
        <strain evidence="2">HC45</strain>
    </source>
</reference>
<dbReference type="Gene3D" id="3.40.640.10">
    <property type="entry name" value="Type I PLP-dependent aspartate aminotransferase-like (Major domain)"/>
    <property type="match status" value="1"/>
</dbReference>
<reference evidence="2" key="2">
    <citation type="journal article" date="2016" name="Int. J. Syst. Evol. Microbiol.">
        <title>Complete genome sequence and cell structure of Limnochorda pilosa, a Gram-negative spore-former within the phylum Firmicutes.</title>
        <authorList>
            <person name="Watanabe M."/>
            <person name="Kojima H."/>
            <person name="Fukui M."/>
        </authorList>
    </citation>
    <scope>NUCLEOTIDE SEQUENCE [LARGE SCALE GENOMIC DNA]</scope>
    <source>
        <strain evidence="2">HC45</strain>
    </source>
</reference>